<proteinExistence type="predicted"/>
<name>A0A6A6DYX7_9PEZI</name>
<feature type="region of interest" description="Disordered" evidence="1">
    <location>
        <begin position="261"/>
        <end position="311"/>
    </location>
</feature>
<keyword evidence="4" id="KW-1185">Reference proteome</keyword>
<gene>
    <name evidence="3" type="ORF">K469DRAFT_750732</name>
</gene>
<evidence type="ECO:0000313" key="3">
    <source>
        <dbReference type="EMBL" id="KAF2184891.1"/>
    </source>
</evidence>
<evidence type="ECO:0000256" key="1">
    <source>
        <dbReference type="SAM" id="MobiDB-lite"/>
    </source>
</evidence>
<protein>
    <submittedName>
        <fullName evidence="3">Uncharacterized protein</fullName>
    </submittedName>
</protein>
<reference evidence="3" key="1">
    <citation type="journal article" date="2020" name="Stud. Mycol.">
        <title>101 Dothideomycetes genomes: a test case for predicting lifestyles and emergence of pathogens.</title>
        <authorList>
            <person name="Haridas S."/>
            <person name="Albert R."/>
            <person name="Binder M."/>
            <person name="Bloem J."/>
            <person name="Labutti K."/>
            <person name="Salamov A."/>
            <person name="Andreopoulos B."/>
            <person name="Baker S."/>
            <person name="Barry K."/>
            <person name="Bills G."/>
            <person name="Bluhm B."/>
            <person name="Cannon C."/>
            <person name="Castanera R."/>
            <person name="Culley D."/>
            <person name="Daum C."/>
            <person name="Ezra D."/>
            <person name="Gonzalez J."/>
            <person name="Henrissat B."/>
            <person name="Kuo A."/>
            <person name="Liang C."/>
            <person name="Lipzen A."/>
            <person name="Lutzoni F."/>
            <person name="Magnuson J."/>
            <person name="Mondo S."/>
            <person name="Nolan M."/>
            <person name="Ohm R."/>
            <person name="Pangilinan J."/>
            <person name="Park H.-J."/>
            <person name="Ramirez L."/>
            <person name="Alfaro M."/>
            <person name="Sun H."/>
            <person name="Tritt A."/>
            <person name="Yoshinaga Y."/>
            <person name="Zwiers L.-H."/>
            <person name="Turgeon B."/>
            <person name="Goodwin S."/>
            <person name="Spatafora J."/>
            <person name="Crous P."/>
            <person name="Grigoriev I."/>
        </authorList>
    </citation>
    <scope>NUCLEOTIDE SEQUENCE</scope>
    <source>
        <strain evidence="3">CBS 207.26</strain>
    </source>
</reference>
<accession>A0A6A6DYX7</accession>
<organism evidence="3 4">
    <name type="scientific">Zopfia rhizophila CBS 207.26</name>
    <dbReference type="NCBI Taxonomy" id="1314779"/>
    <lineage>
        <taxon>Eukaryota</taxon>
        <taxon>Fungi</taxon>
        <taxon>Dikarya</taxon>
        <taxon>Ascomycota</taxon>
        <taxon>Pezizomycotina</taxon>
        <taxon>Dothideomycetes</taxon>
        <taxon>Dothideomycetes incertae sedis</taxon>
        <taxon>Zopfiaceae</taxon>
        <taxon>Zopfia</taxon>
    </lineage>
</organism>
<dbReference type="OrthoDB" id="4770059at2759"/>
<dbReference type="Proteomes" id="UP000800200">
    <property type="component" value="Unassembled WGS sequence"/>
</dbReference>
<feature type="compositionally biased region" description="Basic and acidic residues" evidence="1">
    <location>
        <begin position="296"/>
        <end position="311"/>
    </location>
</feature>
<feature type="region of interest" description="Disordered" evidence="1">
    <location>
        <begin position="188"/>
        <end position="227"/>
    </location>
</feature>
<evidence type="ECO:0000313" key="4">
    <source>
        <dbReference type="Proteomes" id="UP000800200"/>
    </source>
</evidence>
<dbReference type="EMBL" id="ML994636">
    <property type="protein sequence ID" value="KAF2184891.1"/>
    <property type="molecule type" value="Genomic_DNA"/>
</dbReference>
<feature type="transmembrane region" description="Helical" evidence="2">
    <location>
        <begin position="231"/>
        <end position="253"/>
    </location>
</feature>
<keyword evidence="2" id="KW-1133">Transmembrane helix</keyword>
<dbReference type="AlphaFoldDB" id="A0A6A6DYX7"/>
<feature type="compositionally biased region" description="Basic and acidic residues" evidence="1">
    <location>
        <begin position="270"/>
        <end position="279"/>
    </location>
</feature>
<sequence>MSSTLIGSVPTLFTPPSSCLNVITSGADPNIYVSSTSLFIGNFNGLYTGDNYLKAASDCYPTSTTGINFWDNYYWSPAYCPQGHTPACSYTAGKFGDSITASLCCPSGFQCVSGWPHGCQKPTSGVLSNVLVAAAPTAAVRSSGDLVTKSLGKSQYIWGDGIPIAWQSTDTDILSLIAQATATIASSTASGTVAPSTTGSAPRNSPAPSTSTRTPTPSAATSSSLSTGAKAGIGVGVAVGVLAILGILGWFLWRRRRRSRSTPQLPELEGSTRTEKYAGRGENGALKPSPPPQELAGERWERVELPTEPHC</sequence>
<keyword evidence="2" id="KW-0812">Transmembrane</keyword>
<keyword evidence="2" id="KW-0472">Membrane</keyword>
<evidence type="ECO:0000256" key="2">
    <source>
        <dbReference type="SAM" id="Phobius"/>
    </source>
</evidence>
<feature type="compositionally biased region" description="Low complexity" evidence="1">
    <location>
        <begin position="200"/>
        <end position="227"/>
    </location>
</feature>